<reference evidence="2" key="1">
    <citation type="submission" date="2018-05" db="EMBL/GenBank/DDBJ databases">
        <title>Draft genome of Mucuna pruriens seed.</title>
        <authorList>
            <person name="Nnadi N.E."/>
            <person name="Vos R."/>
            <person name="Hasami M.H."/>
            <person name="Devisetty U.K."/>
            <person name="Aguiy J.C."/>
        </authorList>
    </citation>
    <scope>NUCLEOTIDE SEQUENCE [LARGE SCALE GENOMIC DNA]</scope>
    <source>
        <strain evidence="2">JCA_2017</strain>
    </source>
</reference>
<keyword evidence="3" id="KW-1185">Reference proteome</keyword>
<dbReference type="InterPro" id="IPR054722">
    <property type="entry name" value="PolX-like_BBD"/>
</dbReference>
<evidence type="ECO:0000313" key="2">
    <source>
        <dbReference type="EMBL" id="RDX84274.1"/>
    </source>
</evidence>
<dbReference type="AlphaFoldDB" id="A0A371G143"/>
<dbReference type="Pfam" id="PF22936">
    <property type="entry name" value="Pol_BBD"/>
    <property type="match status" value="1"/>
</dbReference>
<gene>
    <name evidence="2" type="ORF">CR513_34700</name>
</gene>
<organism evidence="2 3">
    <name type="scientific">Mucuna pruriens</name>
    <name type="common">Velvet bean</name>
    <name type="synonym">Dolichos pruriens</name>
    <dbReference type="NCBI Taxonomy" id="157652"/>
    <lineage>
        <taxon>Eukaryota</taxon>
        <taxon>Viridiplantae</taxon>
        <taxon>Streptophyta</taxon>
        <taxon>Embryophyta</taxon>
        <taxon>Tracheophyta</taxon>
        <taxon>Spermatophyta</taxon>
        <taxon>Magnoliopsida</taxon>
        <taxon>eudicotyledons</taxon>
        <taxon>Gunneridae</taxon>
        <taxon>Pentapetalae</taxon>
        <taxon>rosids</taxon>
        <taxon>fabids</taxon>
        <taxon>Fabales</taxon>
        <taxon>Fabaceae</taxon>
        <taxon>Papilionoideae</taxon>
        <taxon>50 kb inversion clade</taxon>
        <taxon>NPAAA clade</taxon>
        <taxon>indigoferoid/millettioid clade</taxon>
        <taxon>Phaseoleae</taxon>
        <taxon>Mucuna</taxon>
    </lineage>
</organism>
<evidence type="ECO:0000259" key="1">
    <source>
        <dbReference type="Pfam" id="PF22936"/>
    </source>
</evidence>
<feature type="domain" description="Retrovirus-related Pol polyprotein from transposon TNT 1-94-like beta-barrel" evidence="1">
    <location>
        <begin position="18"/>
        <end position="71"/>
    </location>
</feature>
<accession>A0A371G143</accession>
<dbReference type="OrthoDB" id="1739705at2759"/>
<comment type="caution">
    <text evidence="2">The sequence shown here is derived from an EMBL/GenBank/DDBJ whole genome shotgun (WGS) entry which is preliminary data.</text>
</comment>
<evidence type="ECO:0000313" key="3">
    <source>
        <dbReference type="Proteomes" id="UP000257109"/>
    </source>
</evidence>
<dbReference type="EMBL" id="QJKJ01007095">
    <property type="protein sequence ID" value="RDX84274.1"/>
    <property type="molecule type" value="Genomic_DNA"/>
</dbReference>
<sequence>MKQNGMMHGSWTLDVLIMCGHNGIFSNMVEGYKHSIKYGNNSRMYVVGKGSVRLVFDGTTFLIQYVYYVLEEKGLSIHIKMKAIISIIHARA</sequence>
<protein>
    <recommendedName>
        <fullName evidence="1">Retrovirus-related Pol polyprotein from transposon TNT 1-94-like beta-barrel domain-containing protein</fullName>
    </recommendedName>
</protein>
<dbReference type="Proteomes" id="UP000257109">
    <property type="component" value="Unassembled WGS sequence"/>
</dbReference>
<name>A0A371G143_MUCPR</name>
<proteinExistence type="predicted"/>
<feature type="non-terminal residue" evidence="2">
    <location>
        <position position="1"/>
    </location>
</feature>